<dbReference type="InterPro" id="IPR036390">
    <property type="entry name" value="WH_DNA-bd_sf"/>
</dbReference>
<dbReference type="AlphaFoldDB" id="A0A6C1BY05"/>
<comment type="caution">
    <text evidence="1">The sequence shown here is derived from an EMBL/GenBank/DDBJ whole genome shotgun (WGS) entry which is preliminary data.</text>
</comment>
<dbReference type="InterPro" id="IPR036388">
    <property type="entry name" value="WH-like_DNA-bd_sf"/>
</dbReference>
<dbReference type="InterPro" id="IPR011991">
    <property type="entry name" value="ArsR-like_HTH"/>
</dbReference>
<dbReference type="SUPFAM" id="SSF46785">
    <property type="entry name" value="Winged helix' DNA-binding domain"/>
    <property type="match status" value="1"/>
</dbReference>
<dbReference type="CDD" id="cd00090">
    <property type="entry name" value="HTH_ARSR"/>
    <property type="match status" value="1"/>
</dbReference>
<accession>A0A6C1BY05</accession>
<dbReference type="EMBL" id="RCIY01000076">
    <property type="protein sequence ID" value="TGG79668.1"/>
    <property type="molecule type" value="Genomic_DNA"/>
</dbReference>
<evidence type="ECO:0000313" key="2">
    <source>
        <dbReference type="Proteomes" id="UP000298111"/>
    </source>
</evidence>
<organism evidence="1 2">
    <name type="scientific">Streptomyces albus</name>
    <dbReference type="NCBI Taxonomy" id="1888"/>
    <lineage>
        <taxon>Bacteria</taxon>
        <taxon>Bacillati</taxon>
        <taxon>Actinomycetota</taxon>
        <taxon>Actinomycetes</taxon>
        <taxon>Kitasatosporales</taxon>
        <taxon>Streptomycetaceae</taxon>
        <taxon>Streptomyces</taxon>
    </lineage>
</organism>
<evidence type="ECO:0000313" key="1">
    <source>
        <dbReference type="EMBL" id="TGG79668.1"/>
    </source>
</evidence>
<sequence length="332" mass="35958">MIRIHLTAADFARVRFAPGPAPLQELNMALAKMMRPDDALLYGRWRTRLLRALPAAAKPFSDLVPAGRAPAFLDVFSNDLAEGLETVRSFPTALVRSEIVRVHAPVPGPPPRWIRALHRGDDDAWQLLHRAQRAAFDAALRPVWSRIEDLHQEEFTRYALTAAEQGTAAALTALLPGSRLRNDTWELDAPWEADMTPDGHGLVLHPTFHGLGHPFVAAPADGAVHLTYPAGPGLPLVPDAAGTPEHPLVPVLGRTRLHILLLLAEEHTTGGLARRLRISNATVSAHTAALRGGGLITTSRAGRAVLHRRSALGTLLLRRHSGSGRPGAPPRF</sequence>
<dbReference type="GO" id="GO:0003700">
    <property type="term" value="F:DNA-binding transcription factor activity"/>
    <property type="evidence" value="ECO:0007669"/>
    <property type="project" value="InterPro"/>
</dbReference>
<dbReference type="GeneID" id="75185786"/>
<name>A0A6C1BY05_9ACTN</name>
<protein>
    <submittedName>
        <fullName evidence="1">ArsR family transcriptional regulator</fullName>
    </submittedName>
</protein>
<dbReference type="Proteomes" id="UP000298111">
    <property type="component" value="Unassembled WGS sequence"/>
</dbReference>
<dbReference type="InterPro" id="IPR001845">
    <property type="entry name" value="HTH_ArsR_DNA-bd_dom"/>
</dbReference>
<reference evidence="1 2" key="1">
    <citation type="submission" date="2018-10" db="EMBL/GenBank/DDBJ databases">
        <title>Isolation of pseudouridimycin from Streptomyces albus DSM 40763.</title>
        <authorList>
            <person name="Rosenqvist P."/>
            <person name="Metsae-Ketelae M."/>
            <person name="Virta P."/>
        </authorList>
    </citation>
    <scope>NUCLEOTIDE SEQUENCE [LARGE SCALE GENOMIC DNA]</scope>
    <source>
        <strain evidence="1 2">DSM 40763</strain>
    </source>
</reference>
<proteinExistence type="predicted"/>
<gene>
    <name evidence="1" type="ORF">D8771_23300</name>
</gene>
<dbReference type="Pfam" id="PF01022">
    <property type="entry name" value="HTH_5"/>
    <property type="match status" value="1"/>
</dbReference>
<dbReference type="RefSeq" id="WP_031176048.1">
    <property type="nucleotide sequence ID" value="NZ_BBQG01000013.1"/>
</dbReference>
<dbReference type="Gene3D" id="1.10.10.10">
    <property type="entry name" value="Winged helix-like DNA-binding domain superfamily/Winged helix DNA-binding domain"/>
    <property type="match status" value="1"/>
</dbReference>